<evidence type="ECO:0000256" key="9">
    <source>
        <dbReference type="PIRSR" id="PIRSR000077-1"/>
    </source>
</evidence>
<protein>
    <recommendedName>
        <fullName evidence="2 7">Thioredoxin</fullName>
    </recommendedName>
</protein>
<dbReference type="GO" id="GO:0005829">
    <property type="term" value="C:cytosol"/>
    <property type="evidence" value="ECO:0007669"/>
    <property type="project" value="TreeGrafter"/>
</dbReference>
<dbReference type="PANTHER" id="PTHR45663:SF11">
    <property type="entry name" value="GEO12009P1"/>
    <property type="match status" value="1"/>
</dbReference>
<comment type="similarity">
    <text evidence="1 8">Belongs to the thioredoxin family.</text>
</comment>
<feature type="domain" description="Thioredoxin" evidence="11">
    <location>
        <begin position="1"/>
        <end position="104"/>
    </location>
</feature>
<accession>A0A7V7QKC9</accession>
<feature type="disulfide bond" description="Redox-active" evidence="10">
    <location>
        <begin position="31"/>
        <end position="34"/>
    </location>
</feature>
<gene>
    <name evidence="12" type="primary">trxA</name>
    <name evidence="12" type="ORF">F7O84_10150</name>
</gene>
<dbReference type="NCBIfam" id="TIGR01068">
    <property type="entry name" value="thioredoxin"/>
    <property type="match status" value="1"/>
</dbReference>
<keyword evidence="6 10" id="KW-0676">Redox-active center</keyword>
<dbReference type="AlphaFoldDB" id="A0A7V7QKC9"/>
<comment type="caution">
    <text evidence="12">The sequence shown here is derived from an EMBL/GenBank/DDBJ whole genome shotgun (WGS) entry which is preliminary data.</text>
</comment>
<evidence type="ECO:0000313" key="12">
    <source>
        <dbReference type="EMBL" id="KAB1437938.1"/>
    </source>
</evidence>
<feature type="site" description="Contributes to redox potential value" evidence="9">
    <location>
        <position position="33"/>
    </location>
</feature>
<feature type="active site" description="Nucleophile" evidence="9">
    <location>
        <position position="34"/>
    </location>
</feature>
<dbReference type="GO" id="GO:0045454">
    <property type="term" value="P:cell redox homeostasis"/>
    <property type="evidence" value="ECO:0007669"/>
    <property type="project" value="TreeGrafter"/>
</dbReference>
<dbReference type="InterPro" id="IPR013766">
    <property type="entry name" value="Thioredoxin_domain"/>
</dbReference>
<keyword evidence="5 10" id="KW-1015">Disulfide bond</keyword>
<dbReference type="SUPFAM" id="SSF52833">
    <property type="entry name" value="Thioredoxin-like"/>
    <property type="match status" value="1"/>
</dbReference>
<feature type="active site" description="Nucleophile" evidence="9">
    <location>
        <position position="31"/>
    </location>
</feature>
<evidence type="ECO:0000256" key="3">
    <source>
        <dbReference type="ARBA" id="ARBA00022448"/>
    </source>
</evidence>
<evidence type="ECO:0000256" key="1">
    <source>
        <dbReference type="ARBA" id="ARBA00008987"/>
    </source>
</evidence>
<evidence type="ECO:0000256" key="10">
    <source>
        <dbReference type="PIRSR" id="PIRSR000077-4"/>
    </source>
</evidence>
<keyword evidence="3" id="KW-0813">Transport</keyword>
<organism evidence="12 13">
    <name type="scientific">Candidatus Galacturonatibacter soehngenii</name>
    <dbReference type="NCBI Taxonomy" id="2307010"/>
    <lineage>
        <taxon>Bacteria</taxon>
        <taxon>Bacillati</taxon>
        <taxon>Bacillota</taxon>
        <taxon>Clostridia</taxon>
        <taxon>Lachnospirales</taxon>
        <taxon>Lachnospiraceae</taxon>
        <taxon>Candidatus Galacturonatibacter</taxon>
    </lineage>
</organism>
<dbReference type="PIRSF" id="PIRSF000077">
    <property type="entry name" value="Thioredoxin"/>
    <property type="match status" value="1"/>
</dbReference>
<reference evidence="12 13" key="2">
    <citation type="submission" date="2020-02" db="EMBL/GenBank/DDBJ databases">
        <title>Candidatus Galacturonibacter soehngenii shows hetero-acetogenic catabolism of galacturonic acid but lacks a canonical carbon monoxide dehydrogenase/acetyl-CoA synthase complex.</title>
        <authorList>
            <person name="Diender M."/>
            <person name="Stouten G.R."/>
            <person name="Petersen J.F."/>
            <person name="Nielsen P.H."/>
            <person name="Dueholm M.S."/>
            <person name="Pronk J.T."/>
            <person name="Van Loosdrecht M.C.M."/>
        </authorList>
    </citation>
    <scope>NUCLEOTIDE SEQUENCE [LARGE SCALE GENOMIC DNA]</scope>
    <source>
        <strain evidence="12">GalUA</strain>
    </source>
</reference>
<dbReference type="Proteomes" id="UP000461768">
    <property type="component" value="Unassembled WGS sequence"/>
</dbReference>
<proteinExistence type="inferred from homology"/>
<dbReference type="PROSITE" id="PS00194">
    <property type="entry name" value="THIOREDOXIN_1"/>
    <property type="match status" value="1"/>
</dbReference>
<evidence type="ECO:0000313" key="13">
    <source>
        <dbReference type="Proteomes" id="UP000461768"/>
    </source>
</evidence>
<evidence type="ECO:0000259" key="11">
    <source>
        <dbReference type="PROSITE" id="PS51352"/>
    </source>
</evidence>
<dbReference type="InterPro" id="IPR036249">
    <property type="entry name" value="Thioredoxin-like_sf"/>
</dbReference>
<keyword evidence="4" id="KW-0249">Electron transport</keyword>
<keyword evidence="13" id="KW-1185">Reference proteome</keyword>
<feature type="site" description="Deprotonates C-terminal active site Cys" evidence="9">
    <location>
        <position position="25"/>
    </location>
</feature>
<evidence type="ECO:0000256" key="2">
    <source>
        <dbReference type="ARBA" id="ARBA00020570"/>
    </source>
</evidence>
<evidence type="ECO:0000256" key="7">
    <source>
        <dbReference type="NCBIfam" id="TIGR01068"/>
    </source>
</evidence>
<dbReference type="PANTHER" id="PTHR45663">
    <property type="entry name" value="GEO12009P1"/>
    <property type="match status" value="1"/>
</dbReference>
<dbReference type="GO" id="GO:0015035">
    <property type="term" value="F:protein-disulfide reductase activity"/>
    <property type="evidence" value="ECO:0007669"/>
    <property type="project" value="UniProtKB-UniRule"/>
</dbReference>
<dbReference type="Pfam" id="PF00085">
    <property type="entry name" value="Thioredoxin"/>
    <property type="match status" value="1"/>
</dbReference>
<evidence type="ECO:0000256" key="5">
    <source>
        <dbReference type="ARBA" id="ARBA00023157"/>
    </source>
</evidence>
<feature type="site" description="Contributes to redox potential value" evidence="9">
    <location>
        <position position="32"/>
    </location>
</feature>
<dbReference type="OrthoDB" id="9790390at2"/>
<dbReference type="RefSeq" id="WP_151144562.1">
    <property type="nucleotide sequence ID" value="NZ_WAGX01000005.1"/>
</dbReference>
<evidence type="ECO:0000256" key="6">
    <source>
        <dbReference type="ARBA" id="ARBA00023284"/>
    </source>
</evidence>
<name>A0A7V7QKC9_9FIRM</name>
<dbReference type="PROSITE" id="PS51352">
    <property type="entry name" value="THIOREDOXIN_2"/>
    <property type="match status" value="1"/>
</dbReference>
<evidence type="ECO:0000256" key="4">
    <source>
        <dbReference type="ARBA" id="ARBA00022982"/>
    </source>
</evidence>
<dbReference type="PRINTS" id="PR00421">
    <property type="entry name" value="THIOREDOXIN"/>
</dbReference>
<evidence type="ECO:0000256" key="8">
    <source>
        <dbReference type="PIRNR" id="PIRNR000077"/>
    </source>
</evidence>
<dbReference type="InterPro" id="IPR005746">
    <property type="entry name" value="Thioredoxin"/>
</dbReference>
<dbReference type="FunFam" id="3.40.30.10:FF:000001">
    <property type="entry name" value="Thioredoxin"/>
    <property type="match status" value="1"/>
</dbReference>
<sequence>MGALKITKQNFEKEVLKSDKPVLLDFWATWCGPCKMVAPIVDQVAEETKHAAKIGKVNIDEEPELAKVFNVMSIPTLVSMKDGKIVKSTVGIQSKQSILAMVVE</sequence>
<dbReference type="InterPro" id="IPR017937">
    <property type="entry name" value="Thioredoxin_CS"/>
</dbReference>
<dbReference type="EMBL" id="WAGX01000005">
    <property type="protein sequence ID" value="KAB1437938.1"/>
    <property type="molecule type" value="Genomic_DNA"/>
</dbReference>
<dbReference type="Gene3D" id="3.40.30.10">
    <property type="entry name" value="Glutaredoxin"/>
    <property type="match status" value="1"/>
</dbReference>
<reference evidence="12 13" key="1">
    <citation type="submission" date="2019-09" db="EMBL/GenBank/DDBJ databases">
        <authorList>
            <person name="Valk L.C."/>
        </authorList>
    </citation>
    <scope>NUCLEOTIDE SEQUENCE [LARGE SCALE GENOMIC DNA]</scope>
    <source>
        <strain evidence="12">GalUA</strain>
    </source>
</reference>
<dbReference type="CDD" id="cd02947">
    <property type="entry name" value="TRX_family"/>
    <property type="match status" value="1"/>
</dbReference>